<dbReference type="CDD" id="cd00984">
    <property type="entry name" value="DnaB_C"/>
    <property type="match status" value="1"/>
</dbReference>
<keyword evidence="6 12" id="KW-0347">Helicase</keyword>
<dbReference type="PROSITE" id="PS51199">
    <property type="entry name" value="SF4_HELICASE"/>
    <property type="match status" value="1"/>
</dbReference>
<dbReference type="GO" id="GO:1990077">
    <property type="term" value="C:primosome complex"/>
    <property type="evidence" value="ECO:0007669"/>
    <property type="project" value="UniProtKB-UniRule"/>
</dbReference>
<keyword evidence="8 12" id="KW-0238">DNA-binding</keyword>
<evidence type="ECO:0000256" key="7">
    <source>
        <dbReference type="ARBA" id="ARBA00022840"/>
    </source>
</evidence>
<keyword evidence="7 12" id="KW-0067">ATP-binding</keyword>
<evidence type="ECO:0000256" key="6">
    <source>
        <dbReference type="ARBA" id="ARBA00022806"/>
    </source>
</evidence>
<dbReference type="Pfam" id="PF03796">
    <property type="entry name" value="DnaB_C"/>
    <property type="match status" value="1"/>
</dbReference>
<dbReference type="InterPro" id="IPR007692">
    <property type="entry name" value="DNA_helicase_DnaB"/>
</dbReference>
<dbReference type="InterPro" id="IPR016136">
    <property type="entry name" value="DNA_helicase_N/primase_C"/>
</dbReference>
<dbReference type="FunFam" id="1.10.860.10:FF:000001">
    <property type="entry name" value="Replicative DNA helicase"/>
    <property type="match status" value="1"/>
</dbReference>
<dbReference type="GO" id="GO:0016887">
    <property type="term" value="F:ATP hydrolysis activity"/>
    <property type="evidence" value="ECO:0007669"/>
    <property type="project" value="RHEA"/>
</dbReference>
<comment type="similarity">
    <text evidence="1 12">Belongs to the helicase family. DnaB subfamily.</text>
</comment>
<dbReference type="SMART" id="SM00382">
    <property type="entry name" value="AAA"/>
    <property type="match status" value="1"/>
</dbReference>
<evidence type="ECO:0000313" key="15">
    <source>
        <dbReference type="Proteomes" id="UP000242084"/>
    </source>
</evidence>
<evidence type="ECO:0000256" key="5">
    <source>
        <dbReference type="ARBA" id="ARBA00022801"/>
    </source>
</evidence>
<sequence length="469" mass="52149">MDGMDNMMNGKQMPHSIEAEQSVIGAILIDPELINSTGETLIPEAFYRANHQHIFRAMLMLSEQNKEIDSVTLMDELAAESLLEEAGGPAYLAELANNVPTTRNIHFYIDIVFKHAVKRQLIHVADSIAEDGYNPELDLESLLGDAEKRILEISASRGTEGFKDIKDVLGIVFDNAEQLDQNSGQTPGIPTGYRDLDSMTAGFNRNDLIIIAARPSVGKTAFALNIAQQVATHQDLYSVGIFSLEMGADQLATRMICSTGNVDSNRLRTGSMTEEDWSRFTVAVGKLSRTKIFIDDTPGIRITDIRAKCRRLKQEHGLDMVVIDYLQLIQGSGSRSSDNRQQEVSEISRMLKAIARELECPVIALSQLSRGVEQRQDKRPMMSDIRESGSIEQDADIVAFLYRDDYYSRGGEDEDGEAVDAGAQDENGEIEIIIAKQRNGPTGTVKLHFMKQYNKFTDIDYQHAGMEFG</sequence>
<dbReference type="Proteomes" id="UP000242084">
    <property type="component" value="Chromosome 1"/>
</dbReference>
<dbReference type="GO" id="GO:0005524">
    <property type="term" value="F:ATP binding"/>
    <property type="evidence" value="ECO:0007669"/>
    <property type="project" value="UniProtKB-UniRule"/>
</dbReference>
<dbReference type="KEGG" id="sste:SAMEA4384403_0028"/>
<dbReference type="InterPro" id="IPR007694">
    <property type="entry name" value="DNA_helicase_DnaB-like_C"/>
</dbReference>
<dbReference type="InterPro" id="IPR036185">
    <property type="entry name" value="DNA_heli_DnaB-like_N_sf"/>
</dbReference>
<dbReference type="AlphaFoldDB" id="A0A239X9E1"/>
<protein>
    <recommendedName>
        <fullName evidence="11 12">Replicative DNA helicase</fullName>
        <ecNumber evidence="11 12">5.6.2.3</ecNumber>
    </recommendedName>
</protein>
<keyword evidence="4 12" id="KW-0547">Nucleotide-binding</keyword>
<keyword evidence="9" id="KW-0413">Isomerase</keyword>
<keyword evidence="15" id="KW-1185">Reference proteome</keyword>
<evidence type="ECO:0000256" key="2">
    <source>
        <dbReference type="ARBA" id="ARBA00022515"/>
    </source>
</evidence>
<comment type="catalytic activity">
    <reaction evidence="10 12">
        <text>ATP + H2O = ADP + phosphate + H(+)</text>
        <dbReference type="Rhea" id="RHEA:13065"/>
        <dbReference type="ChEBI" id="CHEBI:15377"/>
        <dbReference type="ChEBI" id="CHEBI:15378"/>
        <dbReference type="ChEBI" id="CHEBI:30616"/>
        <dbReference type="ChEBI" id="CHEBI:43474"/>
        <dbReference type="ChEBI" id="CHEBI:456216"/>
        <dbReference type="EC" id="5.6.2.3"/>
    </reaction>
</comment>
<dbReference type="EMBL" id="LT906462">
    <property type="protein sequence ID" value="SNV43036.1"/>
    <property type="molecule type" value="Genomic_DNA"/>
</dbReference>
<accession>A0A239X9E1</accession>
<gene>
    <name evidence="14" type="primary">dnaC</name>
    <name evidence="14" type="ORF">SAMEA4384403_00028</name>
</gene>
<dbReference type="OrthoDB" id="9773982at2"/>
<dbReference type="EC" id="5.6.2.3" evidence="11 12"/>
<dbReference type="Gene3D" id="3.40.50.300">
    <property type="entry name" value="P-loop containing nucleotide triphosphate hydrolases"/>
    <property type="match status" value="1"/>
</dbReference>
<dbReference type="GO" id="GO:0006269">
    <property type="term" value="P:DNA replication, synthesis of primer"/>
    <property type="evidence" value="ECO:0007669"/>
    <property type="project" value="UniProtKB-UniRule"/>
</dbReference>
<evidence type="ECO:0000313" key="14">
    <source>
        <dbReference type="EMBL" id="SNV43036.1"/>
    </source>
</evidence>
<dbReference type="GO" id="GO:0043139">
    <property type="term" value="F:5'-3' DNA helicase activity"/>
    <property type="evidence" value="ECO:0007669"/>
    <property type="project" value="UniProtKB-EC"/>
</dbReference>
<reference evidence="14 15" key="1">
    <citation type="submission" date="2017-06" db="EMBL/GenBank/DDBJ databases">
        <authorList>
            <consortium name="Pathogen Informatics"/>
        </authorList>
    </citation>
    <scope>NUCLEOTIDE SEQUENCE [LARGE SCALE GENOMIC DNA]</scope>
    <source>
        <strain evidence="14 15">NCTC13839</strain>
    </source>
</reference>
<dbReference type="NCBIfam" id="TIGR00665">
    <property type="entry name" value="DnaB"/>
    <property type="match status" value="1"/>
</dbReference>
<dbReference type="PANTHER" id="PTHR30153">
    <property type="entry name" value="REPLICATIVE DNA HELICASE DNAB"/>
    <property type="match status" value="1"/>
</dbReference>
<dbReference type="Pfam" id="PF00772">
    <property type="entry name" value="DnaB"/>
    <property type="match status" value="1"/>
</dbReference>
<evidence type="ECO:0000256" key="1">
    <source>
        <dbReference type="ARBA" id="ARBA00008428"/>
    </source>
</evidence>
<evidence type="ECO:0000256" key="3">
    <source>
        <dbReference type="ARBA" id="ARBA00022705"/>
    </source>
</evidence>
<dbReference type="GO" id="GO:0005829">
    <property type="term" value="C:cytosol"/>
    <property type="evidence" value="ECO:0007669"/>
    <property type="project" value="TreeGrafter"/>
</dbReference>
<dbReference type="SUPFAM" id="SSF52540">
    <property type="entry name" value="P-loop containing nucleoside triphosphate hydrolases"/>
    <property type="match status" value="1"/>
</dbReference>
<comment type="function">
    <text evidence="12">The main replicative DNA helicase, it participates in initiation and elongation during chromosome replication. Travels ahead of the DNA replisome, separating dsDNA into templates for DNA synthesis. A processive ATP-dependent 5'-3' DNA helicase it has DNA-dependent ATPase activity.</text>
</comment>
<feature type="domain" description="SF4 helicase" evidence="13">
    <location>
        <begin position="182"/>
        <end position="463"/>
    </location>
</feature>
<evidence type="ECO:0000256" key="8">
    <source>
        <dbReference type="ARBA" id="ARBA00023125"/>
    </source>
</evidence>
<evidence type="ECO:0000256" key="10">
    <source>
        <dbReference type="ARBA" id="ARBA00048954"/>
    </source>
</evidence>
<keyword evidence="3 12" id="KW-0235">DNA replication</keyword>
<keyword evidence="2 12" id="KW-0639">Primosome</keyword>
<evidence type="ECO:0000256" key="4">
    <source>
        <dbReference type="ARBA" id="ARBA00022741"/>
    </source>
</evidence>
<evidence type="ECO:0000256" key="12">
    <source>
        <dbReference type="RuleBase" id="RU362085"/>
    </source>
</evidence>
<dbReference type="GO" id="GO:0003677">
    <property type="term" value="F:DNA binding"/>
    <property type="evidence" value="ECO:0007669"/>
    <property type="project" value="UniProtKB-UniRule"/>
</dbReference>
<dbReference type="FunFam" id="3.40.50.300:FF:000076">
    <property type="entry name" value="Replicative DNA helicase"/>
    <property type="match status" value="1"/>
</dbReference>
<dbReference type="NCBIfam" id="NF004384">
    <property type="entry name" value="PRK05748.1"/>
    <property type="match status" value="1"/>
</dbReference>
<evidence type="ECO:0000256" key="9">
    <source>
        <dbReference type="ARBA" id="ARBA00023235"/>
    </source>
</evidence>
<dbReference type="InterPro" id="IPR007693">
    <property type="entry name" value="DNA_helicase_DnaB-like_N"/>
</dbReference>
<name>A0A239X9E1_9STAP</name>
<dbReference type="Gene3D" id="1.10.860.10">
    <property type="entry name" value="DNAb Helicase, Chain A"/>
    <property type="match status" value="1"/>
</dbReference>
<evidence type="ECO:0000256" key="11">
    <source>
        <dbReference type="NCBIfam" id="TIGR00665"/>
    </source>
</evidence>
<evidence type="ECO:0000259" key="13">
    <source>
        <dbReference type="PROSITE" id="PS51199"/>
    </source>
</evidence>
<dbReference type="InterPro" id="IPR027417">
    <property type="entry name" value="P-loop_NTPase"/>
</dbReference>
<organism evidence="14 15">
    <name type="scientific">Mammaliicoccus stepanovicii</name>
    <dbReference type="NCBI Taxonomy" id="643214"/>
    <lineage>
        <taxon>Bacteria</taxon>
        <taxon>Bacillati</taxon>
        <taxon>Bacillota</taxon>
        <taxon>Bacilli</taxon>
        <taxon>Bacillales</taxon>
        <taxon>Staphylococcaceae</taxon>
        <taxon>Mammaliicoccus</taxon>
    </lineage>
</organism>
<dbReference type="PANTHER" id="PTHR30153:SF2">
    <property type="entry name" value="REPLICATIVE DNA HELICASE"/>
    <property type="match status" value="1"/>
</dbReference>
<dbReference type="InterPro" id="IPR003593">
    <property type="entry name" value="AAA+_ATPase"/>
</dbReference>
<proteinExistence type="inferred from homology"/>
<dbReference type="GO" id="GO:0042802">
    <property type="term" value="F:identical protein binding"/>
    <property type="evidence" value="ECO:0007669"/>
    <property type="project" value="UniProtKB-ARBA"/>
</dbReference>
<dbReference type="SUPFAM" id="SSF48024">
    <property type="entry name" value="N-terminal domain of DnaB helicase"/>
    <property type="match status" value="1"/>
</dbReference>
<keyword evidence="5 12" id="KW-0378">Hydrolase</keyword>